<evidence type="ECO:0000256" key="1">
    <source>
        <dbReference type="SAM" id="MobiDB-lite"/>
    </source>
</evidence>
<dbReference type="OrthoDB" id="2452750at2"/>
<feature type="region of interest" description="Disordered" evidence="1">
    <location>
        <begin position="26"/>
        <end position="53"/>
    </location>
</feature>
<comment type="caution">
    <text evidence="2">The sequence shown here is derived from an EMBL/GenBank/DDBJ whole genome shotgun (WGS) entry which is preliminary data.</text>
</comment>
<accession>A0A372LNY0</accession>
<dbReference type="Pfam" id="PF14039">
    <property type="entry name" value="YusW"/>
    <property type="match status" value="1"/>
</dbReference>
<dbReference type="InterPro" id="IPR025623">
    <property type="entry name" value="YusW"/>
</dbReference>
<dbReference type="RefSeq" id="WP_117326495.1">
    <property type="nucleotide sequence ID" value="NZ_QVTE01000025.1"/>
</dbReference>
<gene>
    <name evidence="2" type="ORF">D0469_09415</name>
</gene>
<dbReference type="AlphaFoldDB" id="A0A372LNY0"/>
<dbReference type="EMBL" id="QVTE01000025">
    <property type="protein sequence ID" value="RFU69431.1"/>
    <property type="molecule type" value="Genomic_DNA"/>
</dbReference>
<dbReference type="PROSITE" id="PS51257">
    <property type="entry name" value="PROKAR_LIPOPROTEIN"/>
    <property type="match status" value="1"/>
</dbReference>
<proteinExistence type="predicted"/>
<keyword evidence="3" id="KW-1185">Reference proteome</keyword>
<protein>
    <recommendedName>
        <fullName evidence="4">YusW-like protein</fullName>
    </recommendedName>
</protein>
<evidence type="ECO:0000313" key="2">
    <source>
        <dbReference type="EMBL" id="RFU69431.1"/>
    </source>
</evidence>
<dbReference type="Proteomes" id="UP000264541">
    <property type="component" value="Unassembled WGS sequence"/>
</dbReference>
<organism evidence="2 3">
    <name type="scientific">Peribacillus saganii</name>
    <dbReference type="NCBI Taxonomy" id="2303992"/>
    <lineage>
        <taxon>Bacteria</taxon>
        <taxon>Bacillati</taxon>
        <taxon>Bacillota</taxon>
        <taxon>Bacilli</taxon>
        <taxon>Bacillales</taxon>
        <taxon>Bacillaceae</taxon>
        <taxon>Peribacillus</taxon>
    </lineage>
</organism>
<sequence length="159" mass="17770">MKKISTIVFVPFAAMIFLTGCNEKDEVNSAPPVGKSESTQNTSADEETQDNKEAGFTFKVFDLEAEYEKGSYEVEFDTLGSKTEATIDDGLENKKLEGDEAMRKLNTTLNKLDINSETPDEEVISEVVKALGLKDDYKDIKLEIQYSDNKEKEYQASGK</sequence>
<evidence type="ECO:0000313" key="3">
    <source>
        <dbReference type="Proteomes" id="UP000264541"/>
    </source>
</evidence>
<name>A0A372LNY0_9BACI</name>
<reference evidence="2 3" key="1">
    <citation type="submission" date="2018-08" db="EMBL/GenBank/DDBJ databases">
        <title>Bacillus chawlae sp. nov., Bacillus glennii sp. nov., and Bacillus saganii sp. nov. Isolated from the Vehicle Assembly Building at Kennedy Space Center where the Viking Spacecraft were Assembled.</title>
        <authorList>
            <person name="Seuylemezian A."/>
            <person name="Vaishampayan P."/>
        </authorList>
    </citation>
    <scope>NUCLEOTIDE SEQUENCE [LARGE SCALE GENOMIC DNA]</scope>
    <source>
        <strain evidence="2 3">V47-23a</strain>
    </source>
</reference>
<evidence type="ECO:0008006" key="4">
    <source>
        <dbReference type="Google" id="ProtNLM"/>
    </source>
</evidence>